<reference evidence="2" key="1">
    <citation type="submission" date="2015-11" db="EMBL/GenBank/DDBJ databases">
        <title>De novo transcriptome assembly of four potential Pierce s Disease insect vectors from Arizona vineyards.</title>
        <authorList>
            <person name="Tassone E.E."/>
        </authorList>
    </citation>
    <scope>NUCLEOTIDE SEQUENCE</scope>
</reference>
<evidence type="ECO:0000259" key="1">
    <source>
        <dbReference type="Pfam" id="PF26215"/>
    </source>
</evidence>
<dbReference type="AlphaFoldDB" id="A0A1B6KSN2"/>
<dbReference type="PANTHER" id="PTHR21301:SF10">
    <property type="entry name" value="REVERSE TRANSCRIPTASE DOMAIN-CONTAINING PROTEIN"/>
    <property type="match status" value="1"/>
</dbReference>
<protein>
    <recommendedName>
        <fullName evidence="1">Helix-turn-helix domain-containing protein</fullName>
    </recommendedName>
</protein>
<accession>A0A1B6KSN2</accession>
<dbReference type="EMBL" id="GEBQ01025556">
    <property type="protein sequence ID" value="JAT14421.1"/>
    <property type="molecule type" value="Transcribed_RNA"/>
</dbReference>
<dbReference type="Pfam" id="PF26215">
    <property type="entry name" value="HTH_animal"/>
    <property type="match status" value="1"/>
</dbReference>
<name>A0A1B6KSN2_9HEMI</name>
<dbReference type="PANTHER" id="PTHR21301">
    <property type="entry name" value="REVERSE TRANSCRIPTASE"/>
    <property type="match status" value="1"/>
</dbReference>
<feature type="non-terminal residue" evidence="2">
    <location>
        <position position="1"/>
    </location>
</feature>
<sequence length="140" mass="16410">WLAHISLRNRNVTPAQVGRCQISLTINKQHNFKIFRKSTHTDLVIPSSSNHPHSQKMAAFNSMVHRLLLIPMLKEDYEKELQIFIAQQNGYNPNIINNLVKNKKQKENKIGKNPVWKYISFQYSGKECMKLNKNFKKQGY</sequence>
<evidence type="ECO:0000313" key="2">
    <source>
        <dbReference type="EMBL" id="JAT14421.1"/>
    </source>
</evidence>
<dbReference type="InterPro" id="IPR058912">
    <property type="entry name" value="HTH_animal"/>
</dbReference>
<feature type="domain" description="Helix-turn-helix" evidence="1">
    <location>
        <begin position="44"/>
        <end position="98"/>
    </location>
</feature>
<gene>
    <name evidence="2" type="ORF">g.21953</name>
</gene>
<organism evidence="2">
    <name type="scientific">Graphocephala atropunctata</name>
    <dbReference type="NCBI Taxonomy" id="36148"/>
    <lineage>
        <taxon>Eukaryota</taxon>
        <taxon>Metazoa</taxon>
        <taxon>Ecdysozoa</taxon>
        <taxon>Arthropoda</taxon>
        <taxon>Hexapoda</taxon>
        <taxon>Insecta</taxon>
        <taxon>Pterygota</taxon>
        <taxon>Neoptera</taxon>
        <taxon>Paraneoptera</taxon>
        <taxon>Hemiptera</taxon>
        <taxon>Auchenorrhyncha</taxon>
        <taxon>Membracoidea</taxon>
        <taxon>Cicadellidae</taxon>
        <taxon>Cicadellinae</taxon>
        <taxon>Cicadellini</taxon>
        <taxon>Graphocephala</taxon>
    </lineage>
</organism>
<proteinExistence type="predicted"/>